<proteinExistence type="predicted"/>
<protein>
    <submittedName>
        <fullName evidence="2">(salmon louse) hypothetical protein</fullName>
    </submittedName>
</protein>
<evidence type="ECO:0000313" key="2">
    <source>
        <dbReference type="EMBL" id="CAF2754439.1"/>
    </source>
</evidence>
<feature type="region of interest" description="Disordered" evidence="1">
    <location>
        <begin position="32"/>
        <end position="67"/>
    </location>
</feature>
<accession>A0A7R8GYV5</accession>
<dbReference type="EMBL" id="HG994580">
    <property type="protein sequence ID" value="CAF2754439.1"/>
    <property type="molecule type" value="Genomic_DNA"/>
</dbReference>
<evidence type="ECO:0000256" key="1">
    <source>
        <dbReference type="SAM" id="MobiDB-lite"/>
    </source>
</evidence>
<reference evidence="2" key="1">
    <citation type="submission" date="2021-02" db="EMBL/GenBank/DDBJ databases">
        <authorList>
            <person name="Bekaert M."/>
        </authorList>
    </citation>
    <scope>NUCLEOTIDE SEQUENCE</scope>
    <source>
        <strain evidence="2">IoA-00</strain>
    </source>
</reference>
<organism evidence="2 3">
    <name type="scientific">Lepeophtheirus salmonis</name>
    <name type="common">Salmon louse</name>
    <name type="synonym">Caligus salmonis</name>
    <dbReference type="NCBI Taxonomy" id="72036"/>
    <lineage>
        <taxon>Eukaryota</taxon>
        <taxon>Metazoa</taxon>
        <taxon>Ecdysozoa</taxon>
        <taxon>Arthropoda</taxon>
        <taxon>Crustacea</taxon>
        <taxon>Multicrustacea</taxon>
        <taxon>Hexanauplia</taxon>
        <taxon>Copepoda</taxon>
        <taxon>Siphonostomatoida</taxon>
        <taxon>Caligidae</taxon>
        <taxon>Lepeophtheirus</taxon>
    </lineage>
</organism>
<gene>
    <name evidence="2" type="ORF">LSAA_1528</name>
</gene>
<sequence length="99" mass="11512">MQNATRLEILLKLVQIFFLGWAENIKILASKRKSPKEESVKPIKNGIEKVSNNEESSEPDVSTVEDRYTEDKTTEMINNNEGQIEEKRSKKFRWATQRA</sequence>
<evidence type="ECO:0000313" key="3">
    <source>
        <dbReference type="Proteomes" id="UP000675881"/>
    </source>
</evidence>
<dbReference type="AlphaFoldDB" id="A0A7R8GYV5"/>
<keyword evidence="3" id="KW-1185">Reference proteome</keyword>
<name>A0A7R8GYV5_LEPSM</name>
<dbReference type="Proteomes" id="UP000675881">
    <property type="component" value="Chromosome 1"/>
</dbReference>
<feature type="region of interest" description="Disordered" evidence="1">
    <location>
        <begin position="79"/>
        <end position="99"/>
    </location>
</feature>